<dbReference type="Pfam" id="PF08244">
    <property type="entry name" value="Glyco_hydro_32C"/>
    <property type="match status" value="1"/>
</dbReference>
<evidence type="ECO:0000256" key="3">
    <source>
        <dbReference type="ARBA" id="ARBA00023295"/>
    </source>
</evidence>
<accession>A0A015U4B7</accession>
<dbReference type="InterPro" id="IPR023296">
    <property type="entry name" value="Glyco_hydro_beta-prop_sf"/>
</dbReference>
<feature type="domain" description="Glycosyl hydrolase family 32 C-terminal" evidence="6">
    <location>
        <begin position="446"/>
        <end position="620"/>
    </location>
</feature>
<dbReference type="CDD" id="cd18622">
    <property type="entry name" value="GH32_Inu-like"/>
    <property type="match status" value="1"/>
</dbReference>
<protein>
    <submittedName>
        <fullName evidence="8">Glycosyl hydrolases family 32 N-terminal domain protein</fullName>
    </submittedName>
</protein>
<organism evidence="8 9">
    <name type="scientific">Bacteroides fragilis str. 3998T(B)3</name>
    <dbReference type="NCBI Taxonomy" id="1339316"/>
    <lineage>
        <taxon>Bacteria</taxon>
        <taxon>Pseudomonadati</taxon>
        <taxon>Bacteroidota</taxon>
        <taxon>Bacteroidia</taxon>
        <taxon>Bacteroidales</taxon>
        <taxon>Bacteroidaceae</taxon>
        <taxon>Bacteroides</taxon>
    </lineage>
</organism>
<feature type="domain" description="Glycosyl hydrolase family 32 N-terminal" evidence="5">
    <location>
        <begin position="137"/>
        <end position="438"/>
    </location>
</feature>
<dbReference type="SUPFAM" id="SSF49899">
    <property type="entry name" value="Concanavalin A-like lectins/glucanases"/>
    <property type="match status" value="1"/>
</dbReference>
<dbReference type="PANTHER" id="PTHR42800">
    <property type="entry name" value="EXOINULINASE INUD (AFU_ORTHOLOGUE AFUA_5G00480)"/>
    <property type="match status" value="1"/>
</dbReference>
<evidence type="ECO:0000259" key="6">
    <source>
        <dbReference type="Pfam" id="PF08244"/>
    </source>
</evidence>
<evidence type="ECO:0000256" key="2">
    <source>
        <dbReference type="ARBA" id="ARBA00022801"/>
    </source>
</evidence>
<dbReference type="SUPFAM" id="SSF75005">
    <property type="entry name" value="Arabinanase/levansucrase/invertase"/>
    <property type="match status" value="1"/>
</dbReference>
<comment type="similarity">
    <text evidence="1 4">Belongs to the glycosyl hydrolase 32 family.</text>
</comment>
<dbReference type="GO" id="GO:0004575">
    <property type="term" value="F:sucrose alpha-glucosidase activity"/>
    <property type="evidence" value="ECO:0007669"/>
    <property type="project" value="TreeGrafter"/>
</dbReference>
<dbReference type="RefSeq" id="WP_008769582.1">
    <property type="nucleotide sequence ID" value="NZ_JGDB01000234.1"/>
</dbReference>
<evidence type="ECO:0000256" key="1">
    <source>
        <dbReference type="ARBA" id="ARBA00009902"/>
    </source>
</evidence>
<feature type="domain" description="DUF4980" evidence="7">
    <location>
        <begin position="38"/>
        <end position="136"/>
    </location>
</feature>
<reference evidence="8 9" key="1">
    <citation type="submission" date="2014-02" db="EMBL/GenBank/DDBJ databases">
        <authorList>
            <person name="Sears C."/>
            <person name="Carroll K."/>
            <person name="Sack B.R."/>
            <person name="Qadri F."/>
            <person name="Myers L.L."/>
            <person name="Chung G.-T."/>
            <person name="Escheverria P."/>
            <person name="Fraser C.M."/>
            <person name="Sadzewicz L."/>
            <person name="Shefchek K.A."/>
            <person name="Tallon L."/>
            <person name="Das S.P."/>
            <person name="Daugherty S."/>
            <person name="Mongodin E.F."/>
        </authorList>
    </citation>
    <scope>NUCLEOTIDE SEQUENCE [LARGE SCALE GENOMIC DNA]</scope>
    <source>
        <strain evidence="9">3998T(B)3</strain>
    </source>
</reference>
<evidence type="ECO:0000313" key="9">
    <source>
        <dbReference type="Proteomes" id="UP000020773"/>
    </source>
</evidence>
<dbReference type="Pfam" id="PF00251">
    <property type="entry name" value="Glyco_hydro_32N"/>
    <property type="match status" value="1"/>
</dbReference>
<dbReference type="Proteomes" id="UP000020773">
    <property type="component" value="Unassembled WGS sequence"/>
</dbReference>
<evidence type="ECO:0000259" key="7">
    <source>
        <dbReference type="Pfam" id="PF16352"/>
    </source>
</evidence>
<dbReference type="SMART" id="SM00640">
    <property type="entry name" value="Glyco_32"/>
    <property type="match status" value="1"/>
</dbReference>
<gene>
    <name evidence="8" type="ORF">M125_3711</name>
</gene>
<dbReference type="PATRIC" id="fig|1339316.3.peg.3518"/>
<dbReference type="EMBL" id="JGDB01000234">
    <property type="protein sequence ID" value="EXY89622.1"/>
    <property type="molecule type" value="Genomic_DNA"/>
</dbReference>
<dbReference type="Gene3D" id="2.60.120.560">
    <property type="entry name" value="Exo-inulinase, domain 1"/>
    <property type="match status" value="1"/>
</dbReference>
<dbReference type="PANTHER" id="PTHR42800:SF1">
    <property type="entry name" value="EXOINULINASE INUD (AFU_ORTHOLOGUE AFUA_5G00480)"/>
    <property type="match status" value="1"/>
</dbReference>
<comment type="caution">
    <text evidence="8">The sequence shown here is derived from an EMBL/GenBank/DDBJ whole genome shotgun (WGS) entry which is preliminary data.</text>
</comment>
<dbReference type="GO" id="GO:0005737">
    <property type="term" value="C:cytoplasm"/>
    <property type="evidence" value="ECO:0007669"/>
    <property type="project" value="TreeGrafter"/>
</dbReference>
<evidence type="ECO:0000259" key="5">
    <source>
        <dbReference type="Pfam" id="PF00251"/>
    </source>
</evidence>
<dbReference type="InterPro" id="IPR001362">
    <property type="entry name" value="Glyco_hydro_32"/>
</dbReference>
<dbReference type="AlphaFoldDB" id="A0A015U4B7"/>
<dbReference type="InterPro" id="IPR013148">
    <property type="entry name" value="Glyco_hydro_32_N"/>
</dbReference>
<dbReference type="PROSITE" id="PS51257">
    <property type="entry name" value="PROKAR_LIPOPROTEIN"/>
    <property type="match status" value="1"/>
</dbReference>
<sequence>MKTTFMNVSRGVIGALAFSLGISSCQSSQSKMTFEQEGDSLTVIHITNPTQYLLLPVEEKTPEAQVCIASDSVPVDMDVRLSREKVDYFVPFALPKGEKEVAVRIRHLPKEALCWKELKLSDTFDTTNTDQYRPLYHHTPLYGWMNDANGLVYKDGEYHLFYQYNPYGSMWGNMHWGHSVSKDLVHWEHLEPALARDTLGHIFSGSSVVDDANTAGYGAGAIVAFYTSASDKNGQIQCMAYSTDNGRTFTKYEKNPVLTPFDGLKDFRDPKVFWYAPDQKWVMVVSADKEMRFYSSENLKEWTYMSGWGEGYGVQPSQFECPDMVELPVDGNPDHKKWALIVNVNPGCYFGGSATQYFIGDFDGEKFVCDNKPETVKWLDWGKDHYATVCFSNTGDRTIAVPWMSNWQYANIVPTRQFRSANALPRELSLYTQDGDIYMAAAPVEETKSLRKESREIPAFEVGDAYHVDSLLSDNKGAYEIELELATGSAEIMGLKLFNEKGENVDIYISLPEKKLVMDRTKSGIVDFGKDSAPHAIEAHDRRKQNSINYVDDFALGTWAPVQKTGNYKLDIFVDKCSVEIFLNGGKIAMTNLIFPTTPYNQMSFYSRGGAFKVDRCKIYRL</sequence>
<dbReference type="Pfam" id="PF16352">
    <property type="entry name" value="DUF4980"/>
    <property type="match status" value="1"/>
</dbReference>
<dbReference type="InterPro" id="IPR013189">
    <property type="entry name" value="Glyco_hydro_32_C"/>
</dbReference>
<dbReference type="InterPro" id="IPR013320">
    <property type="entry name" value="ConA-like_dom_sf"/>
</dbReference>
<proteinExistence type="inferred from homology"/>
<evidence type="ECO:0000313" key="8">
    <source>
        <dbReference type="EMBL" id="EXY89622.1"/>
    </source>
</evidence>
<name>A0A015U4B7_BACFG</name>
<keyword evidence="2 4" id="KW-0378">Hydrolase</keyword>
<keyword evidence="3 4" id="KW-0326">Glycosidase</keyword>
<dbReference type="Gene3D" id="2.115.10.20">
    <property type="entry name" value="Glycosyl hydrolase domain, family 43"/>
    <property type="match status" value="1"/>
</dbReference>
<dbReference type="GO" id="GO:0005987">
    <property type="term" value="P:sucrose catabolic process"/>
    <property type="evidence" value="ECO:0007669"/>
    <property type="project" value="TreeGrafter"/>
</dbReference>
<evidence type="ECO:0000256" key="4">
    <source>
        <dbReference type="RuleBase" id="RU362110"/>
    </source>
</evidence>
<dbReference type="InterPro" id="IPR032313">
    <property type="entry name" value="DUF4980"/>
</dbReference>